<evidence type="ECO:0000256" key="2">
    <source>
        <dbReference type="ARBA" id="ARBA00022448"/>
    </source>
</evidence>
<sequence>MTGYVIRRILWMIPLLWAVATVTFFLMHAVEGGPFDREKELPPNVIANLEKKYNLDKPLVEQYGL</sequence>
<keyword evidence="2" id="KW-0813">Transport</keyword>
<feature type="domain" description="ABC transporter type 1 GsiC-like N-terminal" evidence="4">
    <location>
        <begin position="1"/>
        <end position="63"/>
    </location>
</feature>
<comment type="subcellular location">
    <subcellularLocation>
        <location evidence="1">Cell membrane</location>
        <topology evidence="1">Multi-pass membrane protein</topology>
    </subcellularLocation>
</comment>
<dbReference type="AlphaFoldDB" id="A0A0F8YA40"/>
<protein>
    <recommendedName>
        <fullName evidence="4">ABC transporter type 1 GsiC-like N-terminal domain-containing protein</fullName>
    </recommendedName>
</protein>
<evidence type="ECO:0000256" key="3">
    <source>
        <dbReference type="ARBA" id="ARBA00022475"/>
    </source>
</evidence>
<proteinExistence type="predicted"/>
<dbReference type="EMBL" id="LAZR01067761">
    <property type="protein sequence ID" value="KKK50949.1"/>
    <property type="molecule type" value="Genomic_DNA"/>
</dbReference>
<dbReference type="InterPro" id="IPR045621">
    <property type="entry name" value="BPD_transp_1_N"/>
</dbReference>
<feature type="non-terminal residue" evidence="5">
    <location>
        <position position="65"/>
    </location>
</feature>
<evidence type="ECO:0000259" key="4">
    <source>
        <dbReference type="Pfam" id="PF19300"/>
    </source>
</evidence>
<evidence type="ECO:0000313" key="5">
    <source>
        <dbReference type="EMBL" id="KKK50949.1"/>
    </source>
</evidence>
<keyword evidence="3" id="KW-0472">Membrane</keyword>
<reference evidence="5" key="1">
    <citation type="journal article" date="2015" name="Nature">
        <title>Complex archaea that bridge the gap between prokaryotes and eukaryotes.</title>
        <authorList>
            <person name="Spang A."/>
            <person name="Saw J.H."/>
            <person name="Jorgensen S.L."/>
            <person name="Zaremba-Niedzwiedzka K."/>
            <person name="Martijn J."/>
            <person name="Lind A.E."/>
            <person name="van Eijk R."/>
            <person name="Schleper C."/>
            <person name="Guy L."/>
            <person name="Ettema T.J."/>
        </authorList>
    </citation>
    <scope>NUCLEOTIDE SEQUENCE</scope>
</reference>
<keyword evidence="3" id="KW-1003">Cell membrane</keyword>
<evidence type="ECO:0000256" key="1">
    <source>
        <dbReference type="ARBA" id="ARBA00004651"/>
    </source>
</evidence>
<organism evidence="5">
    <name type="scientific">marine sediment metagenome</name>
    <dbReference type="NCBI Taxonomy" id="412755"/>
    <lineage>
        <taxon>unclassified sequences</taxon>
        <taxon>metagenomes</taxon>
        <taxon>ecological metagenomes</taxon>
    </lineage>
</organism>
<dbReference type="GO" id="GO:0005886">
    <property type="term" value="C:plasma membrane"/>
    <property type="evidence" value="ECO:0007669"/>
    <property type="project" value="UniProtKB-SubCell"/>
</dbReference>
<comment type="caution">
    <text evidence="5">The sequence shown here is derived from an EMBL/GenBank/DDBJ whole genome shotgun (WGS) entry which is preliminary data.</text>
</comment>
<gene>
    <name evidence="5" type="ORF">LCGC14_3119910</name>
</gene>
<accession>A0A0F8YA40</accession>
<dbReference type="Pfam" id="PF19300">
    <property type="entry name" value="BPD_transp_1_N"/>
    <property type="match status" value="1"/>
</dbReference>
<name>A0A0F8YA40_9ZZZZ</name>